<dbReference type="GO" id="GO:0016853">
    <property type="term" value="F:isomerase activity"/>
    <property type="evidence" value="ECO:0007669"/>
    <property type="project" value="UniProtKB-KW"/>
</dbReference>
<reference evidence="2 3" key="1">
    <citation type="journal article" date="2014" name="Genome Announc.">
        <title>Draft Genome Sequence of Brevibacillus panacihumi Strain W25, a Halotolerant Hydrocarbon-Degrading Bacterium.</title>
        <authorList>
            <person name="Wang X."/>
            <person name="Jin D."/>
            <person name="Zhou L."/>
            <person name="Wu L."/>
            <person name="An W."/>
            <person name="Chen Y."/>
            <person name="Zhao L."/>
        </authorList>
    </citation>
    <scope>NUCLEOTIDE SEQUENCE [LARGE SCALE GENOMIC DNA]</scope>
    <source>
        <strain evidence="2 3">W25</strain>
    </source>
</reference>
<dbReference type="eggNOG" id="COG1082">
    <property type="taxonomic scope" value="Bacteria"/>
</dbReference>
<dbReference type="PANTHER" id="PTHR12110">
    <property type="entry name" value="HYDROXYPYRUVATE ISOMERASE"/>
    <property type="match status" value="1"/>
</dbReference>
<evidence type="ECO:0000313" key="2">
    <source>
        <dbReference type="EMBL" id="EST51561.1"/>
    </source>
</evidence>
<dbReference type="EMBL" id="AYJU01000018">
    <property type="protein sequence ID" value="EST51561.1"/>
    <property type="molecule type" value="Genomic_DNA"/>
</dbReference>
<keyword evidence="2" id="KW-0413">Isomerase</keyword>
<dbReference type="SUPFAM" id="SSF51658">
    <property type="entry name" value="Xylose isomerase-like"/>
    <property type="match status" value="1"/>
</dbReference>
<dbReference type="Pfam" id="PF01261">
    <property type="entry name" value="AP_endonuc_2"/>
    <property type="match status" value="1"/>
</dbReference>
<comment type="caution">
    <text evidence="2">The sequence shown here is derived from an EMBL/GenBank/DDBJ whole genome shotgun (WGS) entry which is preliminary data.</text>
</comment>
<proteinExistence type="predicted"/>
<accession>V6LYK4</accession>
<dbReference type="RefSeq" id="WP_023558655.1">
    <property type="nucleotide sequence ID" value="NZ_KI629786.1"/>
</dbReference>
<evidence type="ECO:0000259" key="1">
    <source>
        <dbReference type="Pfam" id="PF01261"/>
    </source>
</evidence>
<dbReference type="PATRIC" id="fig|1408254.3.peg.4782"/>
<dbReference type="Proteomes" id="UP000017973">
    <property type="component" value="Unassembled WGS sequence"/>
</dbReference>
<dbReference type="AlphaFoldDB" id="V6LYK4"/>
<dbReference type="Gene3D" id="3.20.20.150">
    <property type="entry name" value="Divalent-metal-dependent TIM barrel enzymes"/>
    <property type="match status" value="1"/>
</dbReference>
<dbReference type="STRING" id="1408254.T458_24345"/>
<evidence type="ECO:0000313" key="3">
    <source>
        <dbReference type="Proteomes" id="UP000017973"/>
    </source>
</evidence>
<dbReference type="InterPro" id="IPR036237">
    <property type="entry name" value="Xyl_isomerase-like_sf"/>
</dbReference>
<dbReference type="HOGENOM" id="CLU_081792_0_0_9"/>
<keyword evidence="3" id="KW-1185">Reference proteome</keyword>
<gene>
    <name evidence="2" type="ORF">T458_24345</name>
</gene>
<dbReference type="InterPro" id="IPR013022">
    <property type="entry name" value="Xyl_isomerase-like_TIM-brl"/>
</dbReference>
<feature type="domain" description="Xylose isomerase-like TIM barrel" evidence="1">
    <location>
        <begin position="27"/>
        <end position="235"/>
    </location>
</feature>
<name>V6LYK4_9BACL</name>
<organism evidence="2 3">
    <name type="scientific">Brevibacillus panacihumi W25</name>
    <dbReference type="NCBI Taxonomy" id="1408254"/>
    <lineage>
        <taxon>Bacteria</taxon>
        <taxon>Bacillati</taxon>
        <taxon>Bacillota</taxon>
        <taxon>Bacilli</taxon>
        <taxon>Bacillales</taxon>
        <taxon>Paenibacillaceae</taxon>
        <taxon>Brevibacillus</taxon>
    </lineage>
</organism>
<sequence length="269" mass="31004">MNVPGNRLMITIYDWFGYELPIKERYQLIKEAGFDGVLMWWSEDFNRNDDYRNGPQSAREVGLFIENIHAPVKNQNNLWLDNLDGEALTDCYLQCVADCAEFEIPTMVVHLPNDSKPYNALGLDRIKRITEKAEQLGVNVALENLRNLTNLAYVLEQVDSLRIGFCYDCGHHYRYYPSDDLLSMFGSRVMALHLHDNNGSHAQHGLPFDGTIDWSTTMKKIAETNYSGATAIEAMNWDYENLSAKEFLHKAFERAKRLEALRERSLIVE</sequence>
<dbReference type="InterPro" id="IPR050312">
    <property type="entry name" value="IolE/XylAMocC-like"/>
</dbReference>
<protein>
    <submittedName>
        <fullName evidence="2">Xylose isomerase</fullName>
    </submittedName>
</protein>